<reference evidence="2" key="1">
    <citation type="submission" date="2015-10" db="EMBL/GenBank/DDBJ databases">
        <title>FRAMA: From RNA-seq data to annotated mRNA assemblies.</title>
        <authorList>
            <person name="Bens M."/>
            <person name="Sahm A."/>
            <person name="Jahn N."/>
            <person name="Morhart M."/>
            <person name="Holtze S."/>
            <person name="Hildebrandt T.B."/>
            <person name="Platzer M."/>
            <person name="Szafranski K."/>
        </authorList>
    </citation>
    <scope>NUCLEOTIDE SEQUENCE</scope>
    <source>
        <tissue evidence="2">Kidney</tissue>
    </source>
</reference>
<sequence length="102" mass="11366">MELVGEYVGRDGERRQLRVVCEASDDADPLQKLLSGVAQMKELIPKFFEPLVQREAKGRVTADPDETLEGNDEDDAEDENNIDKRTNSEGPSAKRPKPPSEP</sequence>
<dbReference type="PANTHER" id="PTHR37363">
    <property type="entry name" value="EKC/KEOPS COMPLEX SUBUNIT GON7"/>
    <property type="match status" value="1"/>
</dbReference>
<dbReference type="GO" id="GO:0000408">
    <property type="term" value="C:EKC/KEOPS complex"/>
    <property type="evidence" value="ECO:0007669"/>
    <property type="project" value="InterPro"/>
</dbReference>
<accession>A0A0P6JMH0</accession>
<dbReference type="PANTHER" id="PTHR37363:SF1">
    <property type="entry name" value="EKC_KEOPS COMPLEX SUBUNIT GON7"/>
    <property type="match status" value="1"/>
</dbReference>
<evidence type="ECO:0008006" key="3">
    <source>
        <dbReference type="Google" id="ProtNLM"/>
    </source>
</evidence>
<dbReference type="Pfam" id="PF15387">
    <property type="entry name" value="DUF4611"/>
    <property type="match status" value="1"/>
</dbReference>
<dbReference type="AlphaFoldDB" id="A0A0P6JMH0"/>
<dbReference type="InterPro" id="IPR027893">
    <property type="entry name" value="GON7_meta"/>
</dbReference>
<evidence type="ECO:0000256" key="1">
    <source>
        <dbReference type="SAM" id="MobiDB-lite"/>
    </source>
</evidence>
<evidence type="ECO:0000313" key="2">
    <source>
        <dbReference type="EMBL" id="JAO03155.1"/>
    </source>
</evidence>
<organism evidence="2">
    <name type="scientific">Heterocephalus glaber</name>
    <name type="common">Naked mole rat</name>
    <dbReference type="NCBI Taxonomy" id="10181"/>
    <lineage>
        <taxon>Eukaryota</taxon>
        <taxon>Metazoa</taxon>
        <taxon>Chordata</taxon>
        <taxon>Craniata</taxon>
        <taxon>Vertebrata</taxon>
        <taxon>Euteleostomi</taxon>
        <taxon>Mammalia</taxon>
        <taxon>Eutheria</taxon>
        <taxon>Euarchontoglires</taxon>
        <taxon>Glires</taxon>
        <taxon>Rodentia</taxon>
        <taxon>Hystricomorpha</taxon>
        <taxon>Bathyergidae</taxon>
        <taxon>Heterocephalus</taxon>
    </lineage>
</organism>
<dbReference type="EMBL" id="GEBF01000478">
    <property type="protein sequence ID" value="JAO03155.1"/>
    <property type="molecule type" value="Transcribed_RNA"/>
</dbReference>
<name>A0A0P6JMH0_HETGA</name>
<proteinExistence type="predicted"/>
<feature type="region of interest" description="Disordered" evidence="1">
    <location>
        <begin position="53"/>
        <end position="102"/>
    </location>
</feature>
<protein>
    <recommendedName>
        <fullName evidence="3">EKC/KEOPS complex subunit GON7</fullName>
    </recommendedName>
</protein>
<feature type="compositionally biased region" description="Acidic residues" evidence="1">
    <location>
        <begin position="63"/>
        <end position="80"/>
    </location>
</feature>
<feature type="compositionally biased region" description="Basic and acidic residues" evidence="1">
    <location>
        <begin position="53"/>
        <end position="62"/>
    </location>
</feature>